<dbReference type="Proteomes" id="UP000030748">
    <property type="component" value="Unassembled WGS sequence"/>
</dbReference>
<gene>
    <name evidence="9" type="ORF">MIMGU_mgv1a020734mg</name>
</gene>
<dbReference type="GO" id="GO:0020037">
    <property type="term" value="F:heme binding"/>
    <property type="evidence" value="ECO:0007669"/>
    <property type="project" value="InterPro"/>
</dbReference>
<feature type="binding site" description="axial binding residue" evidence="7">
    <location>
        <position position="262"/>
    </location>
    <ligand>
        <name>heme</name>
        <dbReference type="ChEBI" id="CHEBI:30413"/>
    </ligand>
    <ligandPart>
        <name>Fe</name>
        <dbReference type="ChEBI" id="CHEBI:18248"/>
    </ligandPart>
</feature>
<comment type="similarity">
    <text evidence="3 8">Belongs to the cytochrome P450 family.</text>
</comment>
<evidence type="ECO:0008006" key="11">
    <source>
        <dbReference type="Google" id="ProtNLM"/>
    </source>
</evidence>
<dbReference type="STRING" id="4155.A0A022R4I8"/>
<comment type="subcellular location">
    <subcellularLocation>
        <location evidence="2">Membrane</location>
        <topology evidence="2">Single-pass membrane protein</topology>
    </subcellularLocation>
</comment>
<dbReference type="GO" id="GO:0006629">
    <property type="term" value="P:lipid metabolic process"/>
    <property type="evidence" value="ECO:0007669"/>
    <property type="project" value="UniProtKB-ARBA"/>
</dbReference>
<evidence type="ECO:0000256" key="8">
    <source>
        <dbReference type="RuleBase" id="RU000461"/>
    </source>
</evidence>
<dbReference type="Pfam" id="PF00067">
    <property type="entry name" value="p450"/>
    <property type="match status" value="1"/>
</dbReference>
<reference evidence="9 10" key="1">
    <citation type="journal article" date="2013" name="Proc. Natl. Acad. Sci. U.S.A.">
        <title>Fine-scale variation in meiotic recombination in Mimulus inferred from population shotgun sequencing.</title>
        <authorList>
            <person name="Hellsten U."/>
            <person name="Wright K.M."/>
            <person name="Jenkins J."/>
            <person name="Shu S."/>
            <person name="Yuan Y."/>
            <person name="Wessler S.R."/>
            <person name="Schmutz J."/>
            <person name="Willis J.H."/>
            <person name="Rokhsar D.S."/>
        </authorList>
    </citation>
    <scope>NUCLEOTIDE SEQUENCE [LARGE SCALE GENOMIC DNA]</scope>
    <source>
        <strain evidence="10">cv. DUN x IM62</strain>
    </source>
</reference>
<proteinExistence type="inferred from homology"/>
<name>A0A022R4I8_ERYGU</name>
<dbReference type="GO" id="GO:0016705">
    <property type="term" value="F:oxidoreductase activity, acting on paired donors, with incorporation or reduction of molecular oxygen"/>
    <property type="evidence" value="ECO:0007669"/>
    <property type="project" value="InterPro"/>
</dbReference>
<dbReference type="InterPro" id="IPR017972">
    <property type="entry name" value="Cyt_P450_CS"/>
</dbReference>
<accession>A0A022R4I8</accession>
<keyword evidence="5 8" id="KW-0560">Oxidoreductase</keyword>
<dbReference type="PRINTS" id="PR00463">
    <property type="entry name" value="EP450I"/>
</dbReference>
<evidence type="ECO:0000256" key="4">
    <source>
        <dbReference type="ARBA" id="ARBA00022723"/>
    </source>
</evidence>
<sequence>LAGFYTLVEKTTRQTVTTGLVPVLDHYVREGTEIDMQVILERFSFDNTCRLFFNHNPCSLSKDLKNRVRCEKALSESVKPLLHRHVWPESIWRLQNWFLMDTFLGLLIAGSDSVSTTLTWFFWLLAENGFAETKILEEIENVLSLSSHENPMFFGVEECKKLVYIHACLSETLRLFPPVALELKSPVEPNILPAGGNNNNNNIKVEKNTKIIISFYSTGRMESVWGKDCLEFKPERWILAGGELRHEPSFRFPAFNVGPRSCPGKEMSFVEMKMVAVAIVHRYRVRLVEGHRVSTRGSVILKY</sequence>
<dbReference type="GO" id="GO:0005506">
    <property type="term" value="F:iron ion binding"/>
    <property type="evidence" value="ECO:0007669"/>
    <property type="project" value="InterPro"/>
</dbReference>
<dbReference type="InterPro" id="IPR036396">
    <property type="entry name" value="Cyt_P450_sf"/>
</dbReference>
<evidence type="ECO:0000256" key="1">
    <source>
        <dbReference type="ARBA" id="ARBA00001971"/>
    </source>
</evidence>
<dbReference type="EMBL" id="KI630752">
    <property type="protein sequence ID" value="EYU33750.1"/>
    <property type="molecule type" value="Genomic_DNA"/>
</dbReference>
<evidence type="ECO:0000256" key="5">
    <source>
        <dbReference type="ARBA" id="ARBA00023002"/>
    </source>
</evidence>
<evidence type="ECO:0000256" key="2">
    <source>
        <dbReference type="ARBA" id="ARBA00004167"/>
    </source>
</evidence>
<keyword evidence="7 8" id="KW-0349">Heme</keyword>
<evidence type="ECO:0000313" key="10">
    <source>
        <dbReference type="Proteomes" id="UP000030748"/>
    </source>
</evidence>
<protein>
    <recommendedName>
        <fullName evidence="11">Cytochrome P450</fullName>
    </recommendedName>
</protein>
<dbReference type="GO" id="GO:0004497">
    <property type="term" value="F:monooxygenase activity"/>
    <property type="evidence" value="ECO:0007669"/>
    <property type="project" value="UniProtKB-KW"/>
</dbReference>
<evidence type="ECO:0000256" key="3">
    <source>
        <dbReference type="ARBA" id="ARBA00010617"/>
    </source>
</evidence>
<keyword evidence="4 7" id="KW-0479">Metal-binding</keyword>
<keyword evidence="6 7" id="KW-0408">Iron</keyword>
<dbReference type="eggNOG" id="KOG0157">
    <property type="taxonomic scope" value="Eukaryota"/>
</dbReference>
<dbReference type="AlphaFoldDB" id="A0A022R4I8"/>
<dbReference type="InterPro" id="IPR002401">
    <property type="entry name" value="Cyt_P450_E_grp-I"/>
</dbReference>
<dbReference type="PROSITE" id="PS00086">
    <property type="entry name" value="CYTOCHROME_P450"/>
    <property type="match status" value="1"/>
</dbReference>
<dbReference type="PANTHER" id="PTHR24296">
    <property type="entry name" value="CYTOCHROME P450"/>
    <property type="match status" value="1"/>
</dbReference>
<keyword evidence="8" id="KW-0503">Monooxygenase</keyword>
<evidence type="ECO:0000313" key="9">
    <source>
        <dbReference type="EMBL" id="EYU33750.1"/>
    </source>
</evidence>
<feature type="non-terminal residue" evidence="9">
    <location>
        <position position="1"/>
    </location>
</feature>
<comment type="cofactor">
    <cofactor evidence="1 7">
        <name>heme</name>
        <dbReference type="ChEBI" id="CHEBI:30413"/>
    </cofactor>
</comment>
<keyword evidence="10" id="KW-1185">Reference proteome</keyword>
<dbReference type="Gene3D" id="1.10.630.10">
    <property type="entry name" value="Cytochrome P450"/>
    <property type="match status" value="1"/>
</dbReference>
<dbReference type="GO" id="GO:0016020">
    <property type="term" value="C:membrane"/>
    <property type="evidence" value="ECO:0007669"/>
    <property type="project" value="UniProtKB-SubCell"/>
</dbReference>
<evidence type="ECO:0000256" key="6">
    <source>
        <dbReference type="ARBA" id="ARBA00023004"/>
    </source>
</evidence>
<evidence type="ECO:0000256" key="7">
    <source>
        <dbReference type="PIRSR" id="PIRSR602401-1"/>
    </source>
</evidence>
<organism evidence="9 10">
    <name type="scientific">Erythranthe guttata</name>
    <name type="common">Yellow monkey flower</name>
    <name type="synonym">Mimulus guttatus</name>
    <dbReference type="NCBI Taxonomy" id="4155"/>
    <lineage>
        <taxon>Eukaryota</taxon>
        <taxon>Viridiplantae</taxon>
        <taxon>Streptophyta</taxon>
        <taxon>Embryophyta</taxon>
        <taxon>Tracheophyta</taxon>
        <taxon>Spermatophyta</taxon>
        <taxon>Magnoliopsida</taxon>
        <taxon>eudicotyledons</taxon>
        <taxon>Gunneridae</taxon>
        <taxon>Pentapetalae</taxon>
        <taxon>asterids</taxon>
        <taxon>lamiids</taxon>
        <taxon>Lamiales</taxon>
        <taxon>Phrymaceae</taxon>
        <taxon>Erythranthe</taxon>
    </lineage>
</organism>
<dbReference type="SUPFAM" id="SSF48264">
    <property type="entry name" value="Cytochrome P450"/>
    <property type="match status" value="1"/>
</dbReference>
<dbReference type="InterPro" id="IPR001128">
    <property type="entry name" value="Cyt_P450"/>
</dbReference>
<dbReference type="PRINTS" id="PR00385">
    <property type="entry name" value="P450"/>
</dbReference>